<dbReference type="RefSeq" id="WP_154742664.1">
    <property type="nucleotide sequence ID" value="NZ_JBHSTG010000052.1"/>
</dbReference>
<dbReference type="InterPro" id="IPR017847">
    <property type="entry name" value="T6SS_RhsGE_Vgr_subset"/>
</dbReference>
<dbReference type="GO" id="GO:0005576">
    <property type="term" value="C:extracellular region"/>
    <property type="evidence" value="ECO:0007669"/>
    <property type="project" value="UniProtKB-SubCell"/>
</dbReference>
<comment type="caution">
    <text evidence="6">The sequence shown here is derived from an EMBL/GenBank/DDBJ whole genome shotgun (WGS) entry which is preliminary data.</text>
</comment>
<evidence type="ECO:0000313" key="7">
    <source>
        <dbReference type="Proteomes" id="UP000431485"/>
    </source>
</evidence>
<comment type="similarity">
    <text evidence="2">Belongs to the VgrG protein family.</text>
</comment>
<dbReference type="SUPFAM" id="SSF69255">
    <property type="entry name" value="gp5 N-terminal domain-like"/>
    <property type="match status" value="1"/>
</dbReference>
<comment type="subcellular location">
    <subcellularLocation>
        <location evidence="1">Secreted</location>
    </subcellularLocation>
</comment>
<dbReference type="InterPro" id="IPR050708">
    <property type="entry name" value="T6SS_VgrG/RHS"/>
</dbReference>
<dbReference type="InterPro" id="IPR054030">
    <property type="entry name" value="Gp5_Vgr_C"/>
</dbReference>
<accession>A0A7X2UWP4</accession>
<evidence type="ECO:0000259" key="4">
    <source>
        <dbReference type="Pfam" id="PF04717"/>
    </source>
</evidence>
<name>A0A7X2UWP4_9PSED</name>
<dbReference type="Pfam" id="PF05954">
    <property type="entry name" value="Phage_GPD"/>
    <property type="match status" value="1"/>
</dbReference>
<dbReference type="SUPFAM" id="SSF69279">
    <property type="entry name" value="Phage tail proteins"/>
    <property type="match status" value="2"/>
</dbReference>
<keyword evidence="3" id="KW-0964">Secreted</keyword>
<dbReference type="AlphaFoldDB" id="A0A7X2UWP4"/>
<dbReference type="OrthoDB" id="9762420at2"/>
<dbReference type="NCBIfam" id="TIGR01646">
    <property type="entry name" value="vgr_GE"/>
    <property type="match status" value="1"/>
</dbReference>
<dbReference type="PANTHER" id="PTHR32305:SF15">
    <property type="entry name" value="PROTEIN RHSA-RELATED"/>
    <property type="match status" value="1"/>
</dbReference>
<dbReference type="Proteomes" id="UP000431485">
    <property type="component" value="Unassembled WGS sequence"/>
</dbReference>
<protein>
    <submittedName>
        <fullName evidence="6">Type VI secretion system tip protein VgrG</fullName>
    </submittedName>
</protein>
<evidence type="ECO:0000256" key="1">
    <source>
        <dbReference type="ARBA" id="ARBA00004613"/>
    </source>
</evidence>
<proteinExistence type="inferred from homology"/>
<feature type="domain" description="Gp5/Type VI secretion system Vgr C-terminal trimerisation" evidence="5">
    <location>
        <begin position="466"/>
        <end position="572"/>
    </location>
</feature>
<dbReference type="Gene3D" id="3.55.50.10">
    <property type="entry name" value="Baseplate protein-like domains"/>
    <property type="match status" value="1"/>
</dbReference>
<dbReference type="PANTHER" id="PTHR32305">
    <property type="match status" value="1"/>
</dbReference>
<dbReference type="InterPro" id="IPR006533">
    <property type="entry name" value="T6SS_Vgr_RhsGE"/>
</dbReference>
<evidence type="ECO:0000256" key="2">
    <source>
        <dbReference type="ARBA" id="ARBA00005558"/>
    </source>
</evidence>
<dbReference type="Pfam" id="PF04717">
    <property type="entry name" value="Phage_base_V"/>
    <property type="match status" value="1"/>
</dbReference>
<gene>
    <name evidence="6" type="primary">tssI</name>
    <name evidence="6" type="ORF">GIR22_07230</name>
</gene>
<keyword evidence="7" id="KW-1185">Reference proteome</keyword>
<dbReference type="Gene3D" id="4.10.220.110">
    <property type="match status" value="1"/>
</dbReference>
<feature type="domain" description="Gp5/Type VI secretion system Vgr protein OB-fold" evidence="4">
    <location>
        <begin position="373"/>
        <end position="448"/>
    </location>
</feature>
<reference evidence="6 7" key="1">
    <citation type="submission" date="2019-11" db="EMBL/GenBank/DDBJ databases">
        <title>Pseudmonas karstica sp. nov. and Pseudomonas spelaei sp. nov. from caves.</title>
        <authorList>
            <person name="Zeman M."/>
        </authorList>
    </citation>
    <scope>NUCLEOTIDE SEQUENCE [LARGE SCALE GENOMIC DNA]</scope>
    <source>
        <strain evidence="6 7">CCM 7891</strain>
    </source>
</reference>
<evidence type="ECO:0000256" key="3">
    <source>
        <dbReference type="ARBA" id="ARBA00022525"/>
    </source>
</evidence>
<dbReference type="SUPFAM" id="SSF69349">
    <property type="entry name" value="Phage fibre proteins"/>
    <property type="match status" value="1"/>
</dbReference>
<organism evidence="6 7">
    <name type="scientific">Pseudomonas karstica</name>
    <dbReference type="NCBI Taxonomy" id="1055468"/>
    <lineage>
        <taxon>Bacteria</taxon>
        <taxon>Pseudomonadati</taxon>
        <taxon>Pseudomonadota</taxon>
        <taxon>Gammaproteobacteria</taxon>
        <taxon>Pseudomonadales</taxon>
        <taxon>Pseudomonadaceae</taxon>
        <taxon>Pseudomonas</taxon>
    </lineage>
</organism>
<dbReference type="Gene3D" id="2.40.50.230">
    <property type="entry name" value="Gp5 N-terminal domain"/>
    <property type="match status" value="1"/>
</dbReference>
<dbReference type="InterPro" id="IPR037026">
    <property type="entry name" value="Vgr_OB-fold_dom_sf"/>
</dbReference>
<dbReference type="Pfam" id="PF22178">
    <property type="entry name" value="Gp5_trimer_C"/>
    <property type="match status" value="1"/>
</dbReference>
<dbReference type="Gene3D" id="2.30.110.50">
    <property type="match status" value="1"/>
</dbReference>
<evidence type="ECO:0000313" key="6">
    <source>
        <dbReference type="EMBL" id="MTD18941.1"/>
    </source>
</evidence>
<dbReference type="NCBIfam" id="TIGR03361">
    <property type="entry name" value="VI_Rhs_Vgr"/>
    <property type="match status" value="1"/>
</dbReference>
<evidence type="ECO:0000259" key="5">
    <source>
        <dbReference type="Pfam" id="PF22178"/>
    </source>
</evidence>
<dbReference type="InterPro" id="IPR006531">
    <property type="entry name" value="Gp5/Vgr_OB"/>
</dbReference>
<dbReference type="EMBL" id="WLYI01000007">
    <property type="protein sequence ID" value="MTD18941.1"/>
    <property type="molecule type" value="Genomic_DNA"/>
</dbReference>
<sequence>MFNAHVSSGFKLIIPGVVHDFQVLCFKGNETISQPFFIHVQLVSENPSLDLEVFLHQPAYLDFGEPGQGLHGQIYAVGRDDPGRRLTHYHLTLAPRLAYLAYRRDQRIFQQRSVPQIIVAVLEHHGILADAYAFELGPVVYPPRTICVQYAETDLHFIQRLCEEEGIHYHLRHSPDGHLLVFGDDQTVFRRLPAQRYCAIPSATDQCVIQRFDVRLSTRSGRVVRGDYDFEHPSLHLQDQAGISSAEVLEDYQYPAGFTGHRRGAQLARRGLERHQRHRYRALGKSDQPALRSGHFLALRDHPDHSCNDLWLITRVRHEGYQPQVLEEATSQIEAFHGYRNRFTATPWRAHYRPPLKHPKPRISASQTATVTGPVGEEVHCDQYGRVKVRFHWDRLGPKDDKSSCWVRVASGWAGDGFGAVLIPRVGMEVLVIFLEGDPDQPLINGCLPNTLQMPPYPLPQHKTRSVLRSRSSAGGTGANELHLEDRRGEELIYLRAQRDLEQHVGHDSRLEIAGERQETIRGLSTANLEDEEHRRIAGDRKVRLEADDHLRVAGSSQMHVGQALVIEAGQQIHLKAGASLVIEAGAQLSFKAGGEHLLIQAGGIFSSRTITLGGVPAAIRPAHPVGPGESVLPSSVTTGLKVSTVQGMVMDLARQLGADFCPVCERCREGTCDVMGRAA</sequence>